<dbReference type="Gene3D" id="1.10.510.10">
    <property type="entry name" value="Transferase(Phosphotransferase) domain 1"/>
    <property type="match status" value="1"/>
</dbReference>
<dbReference type="InterPro" id="IPR000719">
    <property type="entry name" value="Prot_kinase_dom"/>
</dbReference>
<dbReference type="Pfam" id="PF00240">
    <property type="entry name" value="ubiquitin"/>
    <property type="match status" value="3"/>
</dbReference>
<dbReference type="GO" id="GO:0004672">
    <property type="term" value="F:protein kinase activity"/>
    <property type="evidence" value="ECO:0007669"/>
    <property type="project" value="InterPro"/>
</dbReference>
<feature type="domain" description="Ubiquitin-like" evidence="2">
    <location>
        <begin position="464"/>
        <end position="533"/>
    </location>
</feature>
<dbReference type="InterPro" id="IPR000626">
    <property type="entry name" value="Ubiquitin-like_dom"/>
</dbReference>
<dbReference type="InterPro" id="IPR029071">
    <property type="entry name" value="Ubiquitin-like_domsf"/>
</dbReference>
<feature type="domain" description="Protein kinase" evidence="1">
    <location>
        <begin position="84"/>
        <end position="394"/>
    </location>
</feature>
<accession>A0A835I326</accession>
<comment type="caution">
    <text evidence="3">The sequence shown here is derived from an EMBL/GenBank/DDBJ whole genome shotgun (WGS) entry which is preliminary data.</text>
</comment>
<evidence type="ECO:0000313" key="3">
    <source>
        <dbReference type="EMBL" id="KAF9609636.1"/>
    </source>
</evidence>
<dbReference type="SMART" id="SM00213">
    <property type="entry name" value="UBQ"/>
    <property type="match status" value="3"/>
</dbReference>
<dbReference type="PROSITE" id="PS00108">
    <property type="entry name" value="PROTEIN_KINASE_ST"/>
    <property type="match status" value="1"/>
</dbReference>
<evidence type="ECO:0000259" key="1">
    <source>
        <dbReference type="PROSITE" id="PS50011"/>
    </source>
</evidence>
<dbReference type="PROSITE" id="PS50053">
    <property type="entry name" value="UBIQUITIN_2"/>
    <property type="match status" value="3"/>
</dbReference>
<dbReference type="PANTHER" id="PTHR23257:SF963">
    <property type="entry name" value="AT08303P"/>
    <property type="match status" value="1"/>
</dbReference>
<dbReference type="OrthoDB" id="4062651at2759"/>
<dbReference type="SUPFAM" id="SSF56112">
    <property type="entry name" value="Protein kinase-like (PK-like)"/>
    <property type="match status" value="1"/>
</dbReference>
<dbReference type="GO" id="GO:0005524">
    <property type="term" value="F:ATP binding"/>
    <property type="evidence" value="ECO:0007669"/>
    <property type="project" value="InterPro"/>
</dbReference>
<evidence type="ECO:0000313" key="4">
    <source>
        <dbReference type="Proteomes" id="UP000631114"/>
    </source>
</evidence>
<feature type="domain" description="Ubiquitin-like" evidence="2">
    <location>
        <begin position="541"/>
        <end position="591"/>
    </location>
</feature>
<dbReference type="AlphaFoldDB" id="A0A835I326"/>
<dbReference type="Pfam" id="PF00069">
    <property type="entry name" value="Pkinase"/>
    <property type="match status" value="1"/>
</dbReference>
<name>A0A835I326_9MAGN</name>
<dbReference type="SMART" id="SM00220">
    <property type="entry name" value="S_TKc"/>
    <property type="match status" value="1"/>
</dbReference>
<dbReference type="GO" id="GO:0005737">
    <property type="term" value="C:cytoplasm"/>
    <property type="evidence" value="ECO:0007669"/>
    <property type="project" value="TreeGrafter"/>
</dbReference>
<dbReference type="SUPFAM" id="SSF54236">
    <property type="entry name" value="Ubiquitin-like"/>
    <property type="match status" value="3"/>
</dbReference>
<dbReference type="GO" id="GO:0007165">
    <property type="term" value="P:signal transduction"/>
    <property type="evidence" value="ECO:0007669"/>
    <property type="project" value="TreeGrafter"/>
</dbReference>
<protein>
    <submittedName>
        <fullName evidence="3">Uncharacterized protein</fullName>
    </submittedName>
</protein>
<dbReference type="PROSITE" id="PS50011">
    <property type="entry name" value="PROTEIN_KINASE_DOM"/>
    <property type="match status" value="1"/>
</dbReference>
<keyword evidence="4" id="KW-1185">Reference proteome</keyword>
<feature type="domain" description="Ubiquitin-like" evidence="2">
    <location>
        <begin position="390"/>
        <end position="463"/>
    </location>
</feature>
<dbReference type="InterPro" id="IPR050167">
    <property type="entry name" value="Ser_Thr_protein_kinase"/>
</dbReference>
<dbReference type="InterPro" id="IPR008271">
    <property type="entry name" value="Ser/Thr_kinase_AS"/>
</dbReference>
<gene>
    <name evidence="3" type="ORF">IFM89_017775</name>
</gene>
<evidence type="ECO:0000259" key="2">
    <source>
        <dbReference type="PROSITE" id="PS50053"/>
    </source>
</evidence>
<reference evidence="3 4" key="1">
    <citation type="submission" date="2020-10" db="EMBL/GenBank/DDBJ databases">
        <title>The Coptis chinensis genome and diversification of protoberbering-type alkaloids.</title>
        <authorList>
            <person name="Wang B."/>
            <person name="Shu S."/>
            <person name="Song C."/>
            <person name="Liu Y."/>
        </authorList>
    </citation>
    <scope>NUCLEOTIDE SEQUENCE [LARGE SCALE GENOMIC DNA]</scope>
    <source>
        <strain evidence="3">HL-2020</strain>
        <tissue evidence="3">Leaf</tissue>
    </source>
</reference>
<organism evidence="3 4">
    <name type="scientific">Coptis chinensis</name>
    <dbReference type="NCBI Taxonomy" id="261450"/>
    <lineage>
        <taxon>Eukaryota</taxon>
        <taxon>Viridiplantae</taxon>
        <taxon>Streptophyta</taxon>
        <taxon>Embryophyta</taxon>
        <taxon>Tracheophyta</taxon>
        <taxon>Spermatophyta</taxon>
        <taxon>Magnoliopsida</taxon>
        <taxon>Ranunculales</taxon>
        <taxon>Ranunculaceae</taxon>
        <taxon>Coptidoideae</taxon>
        <taxon>Coptis</taxon>
    </lineage>
</organism>
<dbReference type="PRINTS" id="PR00348">
    <property type="entry name" value="UBIQUITIN"/>
</dbReference>
<dbReference type="CDD" id="cd17039">
    <property type="entry name" value="Ubl_ubiquitin_like"/>
    <property type="match status" value="1"/>
</dbReference>
<proteinExistence type="predicted"/>
<dbReference type="Gene3D" id="3.10.20.90">
    <property type="entry name" value="Phosphatidylinositol 3-kinase Catalytic Subunit, Chain A, domain 1"/>
    <property type="match status" value="3"/>
</dbReference>
<dbReference type="Proteomes" id="UP000631114">
    <property type="component" value="Unassembled WGS sequence"/>
</dbReference>
<dbReference type="EMBL" id="JADFTS010000004">
    <property type="protein sequence ID" value="KAF9609636.1"/>
    <property type="molecule type" value="Genomic_DNA"/>
</dbReference>
<dbReference type="PANTHER" id="PTHR23257">
    <property type="entry name" value="SERINE-THREONINE PROTEIN KINASE"/>
    <property type="match status" value="1"/>
</dbReference>
<sequence>MQTSENNPPLINLLLAPSVEMMRCEITLEVRIVGPRPLVLLLDLHEEDSTDKEFAFTRTLRQPLQGSTVDEKVGASVKDVPQVEYSVAKSSTPEHGEILIDINDQFPRDFQFSYVRLTTDDSGINSLYIDGTDFGESLVDSTPEDFDNTSYQVWLHHPNVLAFYGVVQDGPGSTIANVTEFLVDCSVRHILLHKDRYIDRREQLIIAMDAASGVEYLHSQNVVHFDLKCENFLVNLKDSQRPICKVGGFGWSKRKGTTLVYGCTRGTLQWMAPELVNGSSRNISEKYGTLYPLFSTWCCSTGLMVERMVIVHWQVDVFSFGIVLWEILTGEEPYPNMLIGTIVDGILSNTLRPPVPSFCDSQWRQLMEQCWAHDPVARPSFTEIASRLRMKVYLKVTKTISLEMDRLDTTEDVKAKLFEIEGVPENQLELFFNGRHLNDGEDLKEYGIQYGSTLHLLLSPATSMVIHVKLQWRQYVYTLDVNGWDTIHNVKNKLHYKKQCTMDGMSLIYNGKQLHDNKTLASYGICTGSILQVADSARDVMEIFVRSTTGKTIELEVEQLDTVENVMIMIETTTEVPANQNKLYFESEFVHHFTSEFAGKNYQRS</sequence>
<dbReference type="InterPro" id="IPR019956">
    <property type="entry name" value="Ubiquitin_dom"/>
</dbReference>
<dbReference type="InterPro" id="IPR011009">
    <property type="entry name" value="Kinase-like_dom_sf"/>
</dbReference>